<protein>
    <submittedName>
        <fullName evidence="2">Uncharacterized protein</fullName>
    </submittedName>
</protein>
<accession>A0A2W7VPP3</accession>
<feature type="transmembrane region" description="Helical" evidence="1">
    <location>
        <begin position="98"/>
        <end position="118"/>
    </location>
</feature>
<keyword evidence="1" id="KW-1133">Transmembrane helix</keyword>
<comment type="caution">
    <text evidence="2">The sequence shown here is derived from an EMBL/GenBank/DDBJ whole genome shotgun (WGS) entry which is preliminary data.</text>
</comment>
<reference evidence="2 3" key="1">
    <citation type="submission" date="2018-06" db="EMBL/GenBank/DDBJ databases">
        <title>Flavobacterium sp IMCC34762, genome.</title>
        <authorList>
            <person name="Joung Y."/>
            <person name="Cho J."/>
            <person name="Song J."/>
        </authorList>
    </citation>
    <scope>NUCLEOTIDE SEQUENCE [LARGE SCALE GENOMIC DNA]</scope>
    <source>
        <strain evidence="2 3">IMCC34762</strain>
    </source>
</reference>
<name>A0A2W7VPP3_9FLAO</name>
<keyword evidence="1" id="KW-0472">Membrane</keyword>
<keyword evidence="1" id="KW-0812">Transmembrane</keyword>
<dbReference type="Proteomes" id="UP000249177">
    <property type="component" value="Unassembled WGS sequence"/>
</dbReference>
<feature type="transmembrane region" description="Helical" evidence="1">
    <location>
        <begin position="74"/>
        <end position="92"/>
    </location>
</feature>
<feature type="transmembrane region" description="Helical" evidence="1">
    <location>
        <begin position="7"/>
        <end position="30"/>
    </location>
</feature>
<keyword evidence="3" id="KW-1185">Reference proteome</keyword>
<evidence type="ECO:0000313" key="3">
    <source>
        <dbReference type="Proteomes" id="UP000249177"/>
    </source>
</evidence>
<organism evidence="2 3">
    <name type="scientific">Flavobacterium aquariorum</name>
    <dbReference type="NCBI Taxonomy" id="2217670"/>
    <lineage>
        <taxon>Bacteria</taxon>
        <taxon>Pseudomonadati</taxon>
        <taxon>Bacteroidota</taxon>
        <taxon>Flavobacteriia</taxon>
        <taxon>Flavobacteriales</taxon>
        <taxon>Flavobacteriaceae</taxon>
        <taxon>Flavobacterium</taxon>
    </lineage>
</organism>
<proteinExistence type="predicted"/>
<evidence type="ECO:0000313" key="2">
    <source>
        <dbReference type="EMBL" id="PZX94102.1"/>
    </source>
</evidence>
<evidence type="ECO:0000256" key="1">
    <source>
        <dbReference type="SAM" id="Phobius"/>
    </source>
</evidence>
<feature type="transmembrane region" description="Helical" evidence="1">
    <location>
        <begin position="42"/>
        <end position="62"/>
    </location>
</feature>
<dbReference type="EMBL" id="QKXH01000003">
    <property type="protein sequence ID" value="PZX94102.1"/>
    <property type="molecule type" value="Genomic_DNA"/>
</dbReference>
<sequence length="126" mass="13877">MRFFLKITALFELITGLGLIFIPKLILFLLLGTTLVGAGGNITAMIAGAALLSIAYVCWLTRDSLVANLIIKTLLFYNLVIVAILLFGVINFKLNGLGLWFVVVLHTALSVWGLLLLLNERELNKF</sequence>
<dbReference type="AlphaFoldDB" id="A0A2W7VPP3"/>
<gene>
    <name evidence="2" type="ORF">DOS84_05605</name>
</gene>
<dbReference type="OrthoDB" id="1375645at2"/>
<dbReference type="RefSeq" id="WP_111409138.1">
    <property type="nucleotide sequence ID" value="NZ_QKXH01000003.1"/>
</dbReference>